<comment type="caution">
    <text evidence="1">The sequence shown here is derived from an EMBL/GenBank/DDBJ whole genome shotgun (WGS) entry which is preliminary data.</text>
</comment>
<evidence type="ECO:0000313" key="1">
    <source>
        <dbReference type="EMBL" id="GAA0183527.1"/>
    </source>
</evidence>
<sequence length="159" mass="17953">MEKSECYIDLVVVESMSLEIVRGFSIATKARNIWRELNESLGGCNSPRLYELRRSIYVARQGSNSVAGYFDRMKRLCDEIVCVKPNLAHGDEKEKMMQFLMGLNDDCNSMRNQILLMNPLPNVARSYSMVSNVEKGKLVDSLMADGVENATLSINSENM</sequence>
<evidence type="ECO:0000313" key="2">
    <source>
        <dbReference type="Proteomes" id="UP001454036"/>
    </source>
</evidence>
<organism evidence="1 2">
    <name type="scientific">Lithospermum erythrorhizon</name>
    <name type="common">Purple gromwell</name>
    <name type="synonym">Lithospermum officinale var. erythrorhizon</name>
    <dbReference type="NCBI Taxonomy" id="34254"/>
    <lineage>
        <taxon>Eukaryota</taxon>
        <taxon>Viridiplantae</taxon>
        <taxon>Streptophyta</taxon>
        <taxon>Embryophyta</taxon>
        <taxon>Tracheophyta</taxon>
        <taxon>Spermatophyta</taxon>
        <taxon>Magnoliopsida</taxon>
        <taxon>eudicotyledons</taxon>
        <taxon>Gunneridae</taxon>
        <taxon>Pentapetalae</taxon>
        <taxon>asterids</taxon>
        <taxon>lamiids</taxon>
        <taxon>Boraginales</taxon>
        <taxon>Boraginaceae</taxon>
        <taxon>Boraginoideae</taxon>
        <taxon>Lithospermeae</taxon>
        <taxon>Lithospermum</taxon>
    </lineage>
</organism>
<reference evidence="1 2" key="1">
    <citation type="submission" date="2024-01" db="EMBL/GenBank/DDBJ databases">
        <title>The complete chloroplast genome sequence of Lithospermum erythrorhizon: insights into the phylogenetic relationship among Boraginaceae species and the maternal lineages of purple gromwells.</title>
        <authorList>
            <person name="Okada T."/>
            <person name="Watanabe K."/>
        </authorList>
    </citation>
    <scope>NUCLEOTIDE SEQUENCE [LARGE SCALE GENOMIC DNA]</scope>
</reference>
<evidence type="ECO:0008006" key="3">
    <source>
        <dbReference type="Google" id="ProtNLM"/>
    </source>
</evidence>
<gene>
    <name evidence="1" type="ORF">LIER_30921</name>
</gene>
<dbReference type="PANTHER" id="PTHR34222">
    <property type="entry name" value="GAG_PRE-INTEGRS DOMAIN-CONTAINING PROTEIN"/>
    <property type="match status" value="1"/>
</dbReference>
<protein>
    <recommendedName>
        <fullName evidence="3">Retrotransposon gag domain-containing protein</fullName>
    </recommendedName>
</protein>
<proteinExistence type="predicted"/>
<dbReference type="AlphaFoldDB" id="A0AAV3RTB3"/>
<name>A0AAV3RTB3_LITER</name>
<dbReference type="EMBL" id="BAABME010011282">
    <property type="protein sequence ID" value="GAA0183527.1"/>
    <property type="molecule type" value="Genomic_DNA"/>
</dbReference>
<dbReference type="PANTHER" id="PTHR34222:SF99">
    <property type="entry name" value="PROTEIN, PUTATIVE-RELATED"/>
    <property type="match status" value="1"/>
</dbReference>
<accession>A0AAV3RTB3</accession>
<dbReference type="Proteomes" id="UP001454036">
    <property type="component" value="Unassembled WGS sequence"/>
</dbReference>
<keyword evidence="2" id="KW-1185">Reference proteome</keyword>